<comment type="caution">
    <text evidence="1">The sequence shown here is derived from an EMBL/GenBank/DDBJ whole genome shotgun (WGS) entry which is preliminary data.</text>
</comment>
<dbReference type="Proteomes" id="UP001165186">
    <property type="component" value="Unassembled WGS sequence"/>
</dbReference>
<protein>
    <submittedName>
        <fullName evidence="1">Cu2+-exporting ATPase</fullName>
    </submittedName>
</protein>
<dbReference type="EMBL" id="BSXG01000096">
    <property type="protein sequence ID" value="GME41017.1"/>
    <property type="molecule type" value="Genomic_DNA"/>
</dbReference>
<evidence type="ECO:0000313" key="2">
    <source>
        <dbReference type="Proteomes" id="UP001165186"/>
    </source>
</evidence>
<reference evidence="1" key="1">
    <citation type="submission" date="2024-09" db="EMBL/GenBank/DDBJ databases">
        <title>Draft Genome Sequences of Neofusicoccum parvum.</title>
        <authorList>
            <person name="Ashida A."/>
            <person name="Camagna M."/>
            <person name="Tanaka A."/>
            <person name="Takemoto D."/>
        </authorList>
    </citation>
    <scope>NUCLEOTIDE SEQUENCE</scope>
    <source>
        <strain evidence="1">PPO83</strain>
    </source>
</reference>
<accession>A0ACB5SIF9</accession>
<proteinExistence type="predicted"/>
<gene>
    <name evidence="1" type="primary">g11657</name>
    <name evidence="1" type="ORF">NpPPO83_00011657</name>
</gene>
<name>A0ACB5SIF9_9PEZI</name>
<organism evidence="1 2">
    <name type="scientific">Neofusicoccum parvum</name>
    <dbReference type="NCBI Taxonomy" id="310453"/>
    <lineage>
        <taxon>Eukaryota</taxon>
        <taxon>Fungi</taxon>
        <taxon>Dikarya</taxon>
        <taxon>Ascomycota</taxon>
        <taxon>Pezizomycotina</taxon>
        <taxon>Dothideomycetes</taxon>
        <taxon>Dothideomycetes incertae sedis</taxon>
        <taxon>Botryosphaeriales</taxon>
        <taxon>Botryosphaeriaceae</taxon>
        <taxon>Neofusicoccum</taxon>
    </lineage>
</organism>
<sequence length="857" mass="89657">MVNTGGAKSEPTDDGCARGCCSNDTPTTPTPAPASTEPTCTRPACCAPPSKKGKKAQCCDDGCLDELALRECAEKCSSPVAQQPGAAADACDYHKKQARRRYRASLDALGCICRALLARNLESCCDRTATVRRRRGARPAGSRASSCRSSVEKQGGGRKSSGERGPAGRRGQASACEDACCAEKPGAGVTVGVDAIDVERGDAKNERVVLTVHGMTCTGCETKLQRSLAAIPSVSRVQTSLLLARAEFNVDSRVLSAEQVQTRLEKETGFNFDRVTNDDEELEIIEVLAGGDAKAFLTREMPAGVVGASAVDKETVALQYDPKIIGARDLVNHAFSSPLELAPLRPPPSISSGRKHVWNVGWKTLLSALLTIPVLIMAWAPLPEIELAYGSASLALATIIQVVVAGPFYSSAVRSLVFSRVIEMDLLIVLSTSAAYIFSVVAFAYLVAGNPLSTGEFFETGTLLVTLIMVGRFLSAVARQKAVESVSVLSLQASTAILSSSDGQTAEEIDARLLQFGDIFKVLPETRIATDGTVISGSSEVDESMVTGEARLVPKESSSSVIAGSVNSSGVLLVRVSRLPGSNTISKIAAMVDEAKMSKPKIQDLADKIAGYFVPVVVSITIVTFAVWIGVGVGVRGQGGSEAAVQAITYAIATLIVSCPCAIGLAVPMVIVMASGIAAENGVVVKTAETLEVARKTSHVVLDKTGTLTQGKLSVSRVVFPNGSMDSAVGILFGLNSTNTVLFCGDGTNDSVALAQATVGLHMSGGTDVASSAADAVLTADSLSGLLVLLRISRSAFTRIVMNFGWSFVYNLFAILLAAGAFPNARIPPEFAGLGEVVSVLPVILIALQLKFIKNWS</sequence>
<keyword evidence="2" id="KW-1185">Reference proteome</keyword>
<evidence type="ECO:0000313" key="1">
    <source>
        <dbReference type="EMBL" id="GME41017.1"/>
    </source>
</evidence>